<dbReference type="OrthoDB" id="6159439at2759"/>
<reference evidence="1 2" key="1">
    <citation type="submission" date="2018-11" db="EMBL/GenBank/DDBJ databases">
        <authorList>
            <consortium name="Pathogen Informatics"/>
        </authorList>
    </citation>
    <scope>NUCLEOTIDE SEQUENCE [LARGE SCALE GENOMIC DNA]</scope>
</reference>
<name>A0A3P7NCW8_9BILA</name>
<dbReference type="EMBL" id="UYRT01095874">
    <property type="protein sequence ID" value="VDN40494.1"/>
    <property type="molecule type" value="Genomic_DNA"/>
</dbReference>
<protein>
    <recommendedName>
        <fullName evidence="3">Homeobox domain-containing protein</fullName>
    </recommendedName>
</protein>
<sequence>MSPCMSTVTVSSNKLPFAIQTILADNSEKNEFCNSKSEIATKSSAPTRSSADKNCFSQRYCASLLIPKHLCCRNMQLTAVEVASTLHSIPCHYCQIPDIKKPENRLDYSKLPRRIGHPYQSRAPACHKKPRTSFTKKQVQCYLKNS</sequence>
<keyword evidence="2" id="KW-1185">Reference proteome</keyword>
<dbReference type="AlphaFoldDB" id="A0A3P7NCW8"/>
<organism evidence="1 2">
    <name type="scientific">Gongylonema pulchrum</name>
    <dbReference type="NCBI Taxonomy" id="637853"/>
    <lineage>
        <taxon>Eukaryota</taxon>
        <taxon>Metazoa</taxon>
        <taxon>Ecdysozoa</taxon>
        <taxon>Nematoda</taxon>
        <taxon>Chromadorea</taxon>
        <taxon>Rhabditida</taxon>
        <taxon>Spirurina</taxon>
        <taxon>Spiruromorpha</taxon>
        <taxon>Spiruroidea</taxon>
        <taxon>Gongylonematidae</taxon>
        <taxon>Gongylonema</taxon>
    </lineage>
</organism>
<evidence type="ECO:0000313" key="1">
    <source>
        <dbReference type="EMBL" id="VDN40494.1"/>
    </source>
</evidence>
<evidence type="ECO:0000313" key="2">
    <source>
        <dbReference type="Proteomes" id="UP000271098"/>
    </source>
</evidence>
<proteinExistence type="predicted"/>
<accession>A0A3P7NCW8</accession>
<dbReference type="Proteomes" id="UP000271098">
    <property type="component" value="Unassembled WGS sequence"/>
</dbReference>
<gene>
    <name evidence="1" type="ORF">GPUH_LOCUS22752</name>
</gene>
<evidence type="ECO:0008006" key="3">
    <source>
        <dbReference type="Google" id="ProtNLM"/>
    </source>
</evidence>